<evidence type="ECO:0000256" key="1">
    <source>
        <dbReference type="SAM" id="MobiDB-lite"/>
    </source>
</evidence>
<protein>
    <submittedName>
        <fullName evidence="2">Uncharacterized protein</fullName>
    </submittedName>
</protein>
<gene>
    <name evidence="2" type="ORF">NDU88_006189</name>
</gene>
<comment type="caution">
    <text evidence="2">The sequence shown here is derived from an EMBL/GenBank/DDBJ whole genome shotgun (WGS) entry which is preliminary data.</text>
</comment>
<proteinExistence type="predicted"/>
<feature type="region of interest" description="Disordered" evidence="1">
    <location>
        <begin position="1"/>
        <end position="41"/>
    </location>
</feature>
<sequence length="168" mass="18819">MPEPGGSQQDSRDTRKDVSPRTEGVESGDSGREISNCSGGSRWSRACAYRREARREWRAQCLPVSLPPSVDLTGKRSDRPVRTSTLLRCFSESSSLKHITSYDIDLVSLLMVIGGLRARIAFRSLRSTNMVLSNAKFLQCRGIDVIPFLFYNAPGREKVETKGPRWPQ</sequence>
<name>A0AAV7TWH6_PLEWA</name>
<evidence type="ECO:0000313" key="3">
    <source>
        <dbReference type="Proteomes" id="UP001066276"/>
    </source>
</evidence>
<keyword evidence="3" id="KW-1185">Reference proteome</keyword>
<reference evidence="2" key="1">
    <citation type="journal article" date="2022" name="bioRxiv">
        <title>Sequencing and chromosome-scale assembly of the giantPleurodeles waltlgenome.</title>
        <authorList>
            <person name="Brown T."/>
            <person name="Elewa A."/>
            <person name="Iarovenko S."/>
            <person name="Subramanian E."/>
            <person name="Araus A.J."/>
            <person name="Petzold A."/>
            <person name="Susuki M."/>
            <person name="Suzuki K.-i.T."/>
            <person name="Hayashi T."/>
            <person name="Toyoda A."/>
            <person name="Oliveira C."/>
            <person name="Osipova E."/>
            <person name="Leigh N.D."/>
            <person name="Simon A."/>
            <person name="Yun M.H."/>
        </authorList>
    </citation>
    <scope>NUCLEOTIDE SEQUENCE</scope>
    <source>
        <strain evidence="2">20211129_DDA</strain>
        <tissue evidence="2">Liver</tissue>
    </source>
</reference>
<dbReference type="AlphaFoldDB" id="A0AAV7TWH6"/>
<organism evidence="2 3">
    <name type="scientific">Pleurodeles waltl</name>
    <name type="common">Iberian ribbed newt</name>
    <dbReference type="NCBI Taxonomy" id="8319"/>
    <lineage>
        <taxon>Eukaryota</taxon>
        <taxon>Metazoa</taxon>
        <taxon>Chordata</taxon>
        <taxon>Craniata</taxon>
        <taxon>Vertebrata</taxon>
        <taxon>Euteleostomi</taxon>
        <taxon>Amphibia</taxon>
        <taxon>Batrachia</taxon>
        <taxon>Caudata</taxon>
        <taxon>Salamandroidea</taxon>
        <taxon>Salamandridae</taxon>
        <taxon>Pleurodelinae</taxon>
        <taxon>Pleurodeles</taxon>
    </lineage>
</organism>
<accession>A0AAV7TWH6</accession>
<evidence type="ECO:0000313" key="2">
    <source>
        <dbReference type="EMBL" id="KAJ1180978.1"/>
    </source>
</evidence>
<dbReference type="Proteomes" id="UP001066276">
    <property type="component" value="Chromosome 3_2"/>
</dbReference>
<feature type="compositionally biased region" description="Basic and acidic residues" evidence="1">
    <location>
        <begin position="10"/>
        <end position="32"/>
    </location>
</feature>
<dbReference type="EMBL" id="JANPWB010000006">
    <property type="protein sequence ID" value="KAJ1180978.1"/>
    <property type="molecule type" value="Genomic_DNA"/>
</dbReference>